<protein>
    <submittedName>
        <fullName evidence="3">GH15 family glucan-1,4-alpha-glucosidase</fullName>
    </submittedName>
</protein>
<feature type="domain" description="GH15-like" evidence="1">
    <location>
        <begin position="221"/>
        <end position="587"/>
    </location>
</feature>
<dbReference type="InterPro" id="IPR012341">
    <property type="entry name" value="6hp_glycosidase-like_sf"/>
</dbReference>
<dbReference type="GO" id="GO:0004553">
    <property type="term" value="F:hydrolase activity, hydrolyzing O-glycosyl compounds"/>
    <property type="evidence" value="ECO:0007669"/>
    <property type="project" value="TreeGrafter"/>
</dbReference>
<evidence type="ECO:0000259" key="2">
    <source>
        <dbReference type="Pfam" id="PF19291"/>
    </source>
</evidence>
<feature type="domain" description="Trehalase-like N-terminal" evidence="2">
    <location>
        <begin position="13"/>
        <end position="151"/>
    </location>
</feature>
<dbReference type="GO" id="GO:0005975">
    <property type="term" value="P:carbohydrate metabolic process"/>
    <property type="evidence" value="ECO:0007669"/>
    <property type="project" value="InterPro"/>
</dbReference>
<dbReference type="InterPro" id="IPR045582">
    <property type="entry name" value="Trehalase-like_N"/>
</dbReference>
<reference evidence="3 4" key="1">
    <citation type="submission" date="2019-03" db="EMBL/GenBank/DDBJ databases">
        <title>Genomic Encyclopedia of Type Strains, Phase IV (KMG-IV): sequencing the most valuable type-strain genomes for metagenomic binning, comparative biology and taxonomic classification.</title>
        <authorList>
            <person name="Goeker M."/>
        </authorList>
    </citation>
    <scope>NUCLEOTIDE SEQUENCE [LARGE SCALE GENOMIC DNA]</scope>
    <source>
        <strain evidence="3 4">DSM 24179</strain>
    </source>
</reference>
<keyword evidence="4" id="KW-1185">Reference proteome</keyword>
<evidence type="ECO:0000313" key="4">
    <source>
        <dbReference type="Proteomes" id="UP000295221"/>
    </source>
</evidence>
<gene>
    <name evidence="3" type="ORF">EV194_11653</name>
</gene>
<proteinExistence type="predicted"/>
<dbReference type="Gene3D" id="1.50.10.10">
    <property type="match status" value="1"/>
</dbReference>
<comment type="caution">
    <text evidence="3">The sequence shown here is derived from an EMBL/GenBank/DDBJ whole genome shotgun (WGS) entry which is preliminary data.</text>
</comment>
<dbReference type="RefSeq" id="WP_132435111.1">
    <property type="nucleotide sequence ID" value="NZ_SLWK01000016.1"/>
</dbReference>
<dbReference type="Pfam" id="PF00723">
    <property type="entry name" value="Glyco_hydro_15"/>
    <property type="match status" value="1"/>
</dbReference>
<dbReference type="OrthoDB" id="3902805at2"/>
<dbReference type="SUPFAM" id="SSF48208">
    <property type="entry name" value="Six-hairpin glycosidases"/>
    <property type="match status" value="1"/>
</dbReference>
<sequence>MKQLCDKDLNYGIIGNCRSGALVSDKGSIDWLCLPKFDSASVFGKILDDKNGGSFEIITDTESRIIQTYDGNTNILITRFHCEDGVFEVHDFMPRYKLDSGQYYTPPDLIRFFKHVEGAPKFRIKFNPRLEYGRFDTKIQIYDKYVKAQTTKGNYDSMYLYTSMNNSDVACQQLITLYRDEFILVSYNQKLLKQTMERSYMKLMRTKAYWLTWANRTTHFGKYNDIIDRSALVLKLLSYQKTGAVLAALTTSLPETIGEVRNWDYRFCWIRDASMVIKIMSGLDHHKLANRYLNFITHLLPEKDEKIQIMYGINGEKKLTEFELDHLEGYCGSKPVRIGNAAYKQKQNDIYGILMDVIYQHFHLFSVTLEHSEELWTITRNMVRSVQRNWHKPDKGIWEMRQNNKHFTFSKVLCWVAIDRAVKIASLLQQNKQVDEWLPLRDKIKADIMENAWSEEKQSFTQAYGHEDLDASVLLMETYGFMSPQDPKYVSTVLAIQKELEHKGLMYRYKNKDDFGEPSSAFTICSFWLIKSLYMIGKKEEAIEKFEKLLSYSNHLGLFSEDLDFETKRLLGNFPQAYSHLALIETAMVLGGGQLSREEILLQMLH</sequence>
<name>A0A4R2GCC9_9BACT</name>
<dbReference type="InterPro" id="IPR008928">
    <property type="entry name" value="6-hairpin_glycosidase_sf"/>
</dbReference>
<evidence type="ECO:0000313" key="3">
    <source>
        <dbReference type="EMBL" id="TCO05421.1"/>
    </source>
</evidence>
<dbReference type="AlphaFoldDB" id="A0A4R2GCC9"/>
<dbReference type="Proteomes" id="UP000295221">
    <property type="component" value="Unassembled WGS sequence"/>
</dbReference>
<dbReference type="Pfam" id="PF19291">
    <property type="entry name" value="TREH_N"/>
    <property type="match status" value="1"/>
</dbReference>
<accession>A0A4R2GCC9</accession>
<dbReference type="InterPro" id="IPR011613">
    <property type="entry name" value="GH15-like"/>
</dbReference>
<evidence type="ECO:0000259" key="1">
    <source>
        <dbReference type="Pfam" id="PF00723"/>
    </source>
</evidence>
<dbReference type="EMBL" id="SLWK01000016">
    <property type="protein sequence ID" value="TCO05421.1"/>
    <property type="molecule type" value="Genomic_DNA"/>
</dbReference>
<dbReference type="PANTHER" id="PTHR31616">
    <property type="entry name" value="TREHALASE"/>
    <property type="match status" value="1"/>
</dbReference>
<dbReference type="PANTHER" id="PTHR31616:SF0">
    <property type="entry name" value="GLUCAN 1,4-ALPHA-GLUCOSIDASE"/>
    <property type="match status" value="1"/>
</dbReference>
<organism evidence="3 4">
    <name type="scientific">Natronoflexus pectinivorans</name>
    <dbReference type="NCBI Taxonomy" id="682526"/>
    <lineage>
        <taxon>Bacteria</taxon>
        <taxon>Pseudomonadati</taxon>
        <taxon>Bacteroidota</taxon>
        <taxon>Bacteroidia</taxon>
        <taxon>Marinilabiliales</taxon>
        <taxon>Marinilabiliaceae</taxon>
        <taxon>Natronoflexus</taxon>
    </lineage>
</organism>